<dbReference type="InterPro" id="IPR016024">
    <property type="entry name" value="ARM-type_fold"/>
</dbReference>
<dbReference type="SUPFAM" id="SSF48371">
    <property type="entry name" value="ARM repeat"/>
    <property type="match status" value="1"/>
</dbReference>
<dbReference type="Gene3D" id="3.40.50.620">
    <property type="entry name" value="HUPs"/>
    <property type="match status" value="1"/>
</dbReference>
<dbReference type="SUPFAM" id="SSF52374">
    <property type="entry name" value="Nucleotidylyl transferase"/>
    <property type="match status" value="1"/>
</dbReference>
<dbReference type="SUPFAM" id="SSF109604">
    <property type="entry name" value="HD-domain/PDEase-like"/>
    <property type="match status" value="1"/>
</dbReference>
<dbReference type="Proteomes" id="UP000658131">
    <property type="component" value="Unassembled WGS sequence"/>
</dbReference>
<organism evidence="1 2">
    <name type="scientific">Yanshouia hominis</name>
    <dbReference type="NCBI Taxonomy" id="2763673"/>
    <lineage>
        <taxon>Bacteria</taxon>
        <taxon>Bacillati</taxon>
        <taxon>Bacillota</taxon>
        <taxon>Clostridia</taxon>
        <taxon>Eubacteriales</taxon>
        <taxon>Oscillospiraceae</taxon>
        <taxon>Yanshouia</taxon>
    </lineage>
</organism>
<accession>A0ABR7NK45</accession>
<gene>
    <name evidence="1" type="ORF">H8717_10280</name>
</gene>
<keyword evidence="2" id="KW-1185">Reference proteome</keyword>
<dbReference type="InterPro" id="IPR014729">
    <property type="entry name" value="Rossmann-like_a/b/a_fold"/>
</dbReference>
<protein>
    <submittedName>
        <fullName evidence="1">Cytidyltransferase-related domain protein</fullName>
    </submittedName>
</protein>
<proteinExistence type="predicted"/>
<dbReference type="Gene3D" id="1.25.10.10">
    <property type="entry name" value="Leucine-rich Repeat Variant"/>
    <property type="match status" value="1"/>
</dbReference>
<reference evidence="1 2" key="1">
    <citation type="submission" date="2020-08" db="EMBL/GenBank/DDBJ databases">
        <title>Genome public.</title>
        <authorList>
            <person name="Liu C."/>
            <person name="Sun Q."/>
        </authorList>
    </citation>
    <scope>NUCLEOTIDE SEQUENCE [LARGE SCALE GENOMIC DNA]</scope>
    <source>
        <strain evidence="1 2">BX1</strain>
    </source>
</reference>
<dbReference type="RefSeq" id="WP_262400286.1">
    <property type="nucleotide sequence ID" value="NZ_JACRTB010000015.1"/>
</dbReference>
<name>A0ABR7NK45_9FIRM</name>
<comment type="caution">
    <text evidence="1">The sequence shown here is derived from an EMBL/GenBank/DDBJ whole genome shotgun (WGS) entry which is preliminary data.</text>
</comment>
<dbReference type="InterPro" id="IPR011989">
    <property type="entry name" value="ARM-like"/>
</dbReference>
<evidence type="ECO:0000313" key="2">
    <source>
        <dbReference type="Proteomes" id="UP000658131"/>
    </source>
</evidence>
<dbReference type="EMBL" id="JACRTB010000015">
    <property type="protein sequence ID" value="MBC8576785.1"/>
    <property type="molecule type" value="Genomic_DNA"/>
</dbReference>
<evidence type="ECO:0000313" key="1">
    <source>
        <dbReference type="EMBL" id="MBC8576785.1"/>
    </source>
</evidence>
<sequence length="1614" mass="182402">MPKKMQRRFLSDLGAILLDKPFLQKSGIPRKEIQALLRNEAFAASLCGIFPIHARLSCGAVLDCCRGALAGLTPEPEEGWLAFTHRYAASLLFPDPDFEPRALTYGTGALFLLAVLQAVFDAERRSLPFDPLLDFAFLTEEEYRKCDRREEYARFLGSFRSEFVYELMRLGREVTPFHTLEHIAGVHYVAMTVARGLCAGGAPVDPALVSGAAAAHDIGKFGCKPDERVPYLHYYYTDRWCASHGLPGIGHIAANHSTWDLELENLSAESLVLIYADFRVKQSRDGAGRELTEIYPLDESFQVILSKLDNVDEQKRRRYRFVYAKLRDFEEYMRGLGVDIGLTGRPQPVPVRRETALMDSAEVVEAITMTAVEHNIEIMYRLSHERRFGNLLEAARSEKDWKRTRAYLNIFEEYFAYISPTQKVQTLGFLYELLMHREGDIRRQAADLIGNIIARFNNSYRKELPRGVADLSEQTPFSLWVQYLDMIVYPDHKLTPQQKSFIGYTLKIVVSAVLDYCSPEDARQYLEAFLRYYDCPELLEEGPAFALLDAMLYLPLALCTPGELDQLYRFASYFAGREPVQLTAASLRYFKRITGELPASAACCRETAKLIGGFDNGGNITLLFLQCKILQNLGLDAAPLEQALYEHDVVSDIFLDNLKTATPWILKAVNIELLVDQVEHGIHDRILHISAHFSNLIKVSERVVVRHSAGAALLKVAPLLALDQRNEIAVELTKGLEVGGYEFSKYIPEYLGELALLLHPKELDELIDGLRGLLGSTDDRIVSVALHTVGVLLECCPVYPRRFLEADGVFEGRRRRLLGMLLDGLANYRPEVRQEALSVIGKVIFGSKRLSHEQKAGIFTLSCKKLLFLSEENSGRQLTFFYRAAALSHIYRFISLQRIDYGPFRFEHRDKIAFFPGTFDPFTLSHKGIVRAIRDLGFEVYLAVDEFSWSKKTQPHLIRRQIVSMSVADEFHVHLFPDDIPVNLANPADLKRLSETFAGRELYIAVGSDVVRNASSYRAEPSDFSIHRMNHIVFRRASGLDGDTSSEIGNLSCITGKVIELSLPTHLEEISSTRIRENIDLNRDISALIDPVVQEFIYHNSLYLREPQYKPTLRPQDIRFDVVENPDRPLREELGRRFLTERGEQPVCLPETPGMLMVMRDTARRRPLGFARYRLVSSAELFGVLGSAALAEEVRQKAAGRILLISGIYTRRSEKGYDFEQLLLSEVLAAALADGCGYCICFAESGVPVAAFSHAGIAALERQGFVRAAHSREGRPLFVADMRSPLVLLQNLETTIKEPFSSNDEVLLAIRGAHRRLQMAATQLFPGNLVLSLSSQIIHHRLVERITALNEVPNHPTKPRTLGKLMCVPFGKMLRGKAVPNTVTKTLHTDKVYTPDLRRHSIESFPYYTSLPSQIATIKSFNRPVILVDDLVHGGDRIRALHPMFNRAEVEIRTVLVGLLSGRGRDLMSVYGLPIDSVYYMPNLRYWFVESTLYPFIGGDTVQRERQPVAGLLPGINMIFPYATPQLPSDCSRRALFEFSCCCIENARDLFIVLEAKYREHFARNLTLSRLSEAVILPLAPDKGSCMAYDPNLAASVYLENDLEMLRRSYEKLF</sequence>